<dbReference type="Proteomes" id="UP000663829">
    <property type="component" value="Unassembled WGS sequence"/>
</dbReference>
<accession>A0A814MQ69</accession>
<evidence type="ECO:0000313" key="3">
    <source>
        <dbReference type="EMBL" id="CAF1081207.1"/>
    </source>
</evidence>
<evidence type="ECO:0000259" key="2">
    <source>
        <dbReference type="SMART" id="SM00148"/>
    </source>
</evidence>
<keyword evidence="1" id="KW-0443">Lipid metabolism</keyword>
<sequence length="337" mass="39179">MTPPLSFAIVDGETIYLERIKYIQCDNRRCFSVNKTSHPSNSKSIEIYFDSEIPRTDYLYKVLSFEANIKGFDTWLKALNCAIAEAKNITIISKQNRWLYREYEKLRKSMGLTIDSINGWLNSHLGIVGEKKLVEMQIKNIGGSIDTNEISFGTFKKLYDYFIEKQQSDLMTIATEQEHLYNIYNVIKHLCSNIDSNTEDFKSIQDYFHVDKSRLILNFKQCLNYLFSDYNSAFDYTSQQLHQDMTQTLNHYWISSSHNTYLAKTQILNPASIHCYIQALLKGCRCVEIDCIDGRNSFEPEVTHKNTLIKPLLLRDVLEAIHDYAFITSELVVLDKV</sequence>
<organism evidence="3 5">
    <name type="scientific">Didymodactylos carnosus</name>
    <dbReference type="NCBI Taxonomy" id="1234261"/>
    <lineage>
        <taxon>Eukaryota</taxon>
        <taxon>Metazoa</taxon>
        <taxon>Spiralia</taxon>
        <taxon>Gnathifera</taxon>
        <taxon>Rotifera</taxon>
        <taxon>Eurotatoria</taxon>
        <taxon>Bdelloidea</taxon>
        <taxon>Philodinida</taxon>
        <taxon>Philodinidae</taxon>
        <taxon>Didymodactylos</taxon>
    </lineage>
</organism>
<keyword evidence="1" id="KW-0442">Lipid degradation</keyword>
<dbReference type="PROSITE" id="PS50007">
    <property type="entry name" value="PIPLC_X_DOMAIN"/>
    <property type="match status" value="1"/>
</dbReference>
<dbReference type="EMBL" id="CAJOBC010004976">
    <property type="protein sequence ID" value="CAF3847078.1"/>
    <property type="molecule type" value="Genomic_DNA"/>
</dbReference>
<dbReference type="EMBL" id="CAJNOQ010004975">
    <property type="protein sequence ID" value="CAF1081207.1"/>
    <property type="molecule type" value="Genomic_DNA"/>
</dbReference>
<comment type="catalytic activity">
    <reaction evidence="1">
        <text>a 1,2-diacyl-sn-glycero-3-phospho-(1D-myo-inositol-4,5-bisphosphate) + H2O = 1D-myo-inositol 1,4,5-trisphosphate + a 1,2-diacyl-sn-glycerol + H(+)</text>
        <dbReference type="Rhea" id="RHEA:33179"/>
        <dbReference type="ChEBI" id="CHEBI:15377"/>
        <dbReference type="ChEBI" id="CHEBI:15378"/>
        <dbReference type="ChEBI" id="CHEBI:17815"/>
        <dbReference type="ChEBI" id="CHEBI:58456"/>
        <dbReference type="ChEBI" id="CHEBI:203600"/>
        <dbReference type="EC" id="3.1.4.11"/>
    </reaction>
</comment>
<dbReference type="InterPro" id="IPR000909">
    <property type="entry name" value="PLipase_C_PInositol-sp_X_dom"/>
</dbReference>
<comment type="caution">
    <text evidence="3">The sequence shown here is derived from an EMBL/GenBank/DDBJ whole genome shotgun (WGS) entry which is preliminary data.</text>
</comment>
<dbReference type="PANTHER" id="PTHR10336">
    <property type="entry name" value="PHOSPHOINOSITIDE-SPECIFIC PHOSPHOLIPASE C FAMILY PROTEIN"/>
    <property type="match status" value="1"/>
</dbReference>
<dbReference type="Proteomes" id="UP000681722">
    <property type="component" value="Unassembled WGS sequence"/>
</dbReference>
<dbReference type="GO" id="GO:0035556">
    <property type="term" value="P:intracellular signal transduction"/>
    <property type="evidence" value="ECO:0007669"/>
    <property type="project" value="InterPro"/>
</dbReference>
<dbReference type="SMART" id="SM00148">
    <property type="entry name" value="PLCXc"/>
    <property type="match status" value="1"/>
</dbReference>
<dbReference type="OrthoDB" id="269822at2759"/>
<keyword evidence="5" id="KW-1185">Reference proteome</keyword>
<dbReference type="PRINTS" id="PR00390">
    <property type="entry name" value="PHPHLIPASEC"/>
</dbReference>
<reference evidence="3" key="1">
    <citation type="submission" date="2021-02" db="EMBL/GenBank/DDBJ databases">
        <authorList>
            <person name="Nowell W R."/>
        </authorList>
    </citation>
    <scope>NUCLEOTIDE SEQUENCE</scope>
</reference>
<dbReference type="GO" id="GO:0016042">
    <property type="term" value="P:lipid catabolic process"/>
    <property type="evidence" value="ECO:0007669"/>
    <property type="project" value="UniProtKB-KW"/>
</dbReference>
<feature type="domain" description="Phosphatidylinositol-specific phospholipase C X" evidence="2">
    <location>
        <begin position="243"/>
        <end position="336"/>
    </location>
</feature>
<dbReference type="Gene3D" id="3.20.20.190">
    <property type="entry name" value="Phosphatidylinositol (PI) phosphodiesterase"/>
    <property type="match status" value="1"/>
</dbReference>
<dbReference type="GO" id="GO:0004435">
    <property type="term" value="F:phosphatidylinositol-4,5-bisphosphate phospholipase C activity"/>
    <property type="evidence" value="ECO:0007669"/>
    <property type="project" value="UniProtKB-EC"/>
</dbReference>
<gene>
    <name evidence="3" type="ORF">GPM918_LOCUS17777</name>
    <name evidence="4" type="ORF">SRO942_LOCUS17776</name>
</gene>
<name>A0A814MQ69_9BILA</name>
<dbReference type="EC" id="3.1.4.11" evidence="1"/>
<evidence type="ECO:0000313" key="4">
    <source>
        <dbReference type="EMBL" id="CAF3847078.1"/>
    </source>
</evidence>
<keyword evidence="1" id="KW-0378">Hydrolase</keyword>
<protein>
    <recommendedName>
        <fullName evidence="1">Phosphoinositide phospholipase C</fullName>
        <ecNumber evidence="1">3.1.4.11</ecNumber>
    </recommendedName>
</protein>
<dbReference type="SUPFAM" id="SSF51695">
    <property type="entry name" value="PLC-like phosphodiesterases"/>
    <property type="match status" value="1"/>
</dbReference>
<dbReference type="AlphaFoldDB" id="A0A814MQ69"/>
<dbReference type="InterPro" id="IPR001192">
    <property type="entry name" value="PI-PLC_fam"/>
</dbReference>
<evidence type="ECO:0000256" key="1">
    <source>
        <dbReference type="RuleBase" id="RU361133"/>
    </source>
</evidence>
<proteinExistence type="predicted"/>
<dbReference type="InterPro" id="IPR017946">
    <property type="entry name" value="PLC-like_Pdiesterase_TIM-brl"/>
</dbReference>
<evidence type="ECO:0000313" key="5">
    <source>
        <dbReference type="Proteomes" id="UP000663829"/>
    </source>
</evidence>
<dbReference type="Pfam" id="PF00388">
    <property type="entry name" value="PI-PLC-X"/>
    <property type="match status" value="1"/>
</dbReference>